<feature type="domain" description="TonB C-terminal" evidence="10">
    <location>
        <begin position="158"/>
        <end position="247"/>
    </location>
</feature>
<dbReference type="PRINTS" id="PR01374">
    <property type="entry name" value="TONBPROTEIN"/>
</dbReference>
<keyword evidence="9" id="KW-0472">Membrane</keyword>
<dbReference type="GO" id="GO:0015891">
    <property type="term" value="P:siderophore transport"/>
    <property type="evidence" value="ECO:0007669"/>
    <property type="project" value="InterPro"/>
</dbReference>
<evidence type="ECO:0000313" key="12">
    <source>
        <dbReference type="Proteomes" id="UP000270291"/>
    </source>
</evidence>
<dbReference type="InterPro" id="IPR006260">
    <property type="entry name" value="TonB/TolA_C"/>
</dbReference>
<dbReference type="GO" id="GO:0015031">
    <property type="term" value="P:protein transport"/>
    <property type="evidence" value="ECO:0007669"/>
    <property type="project" value="UniProtKB-KW"/>
</dbReference>
<evidence type="ECO:0000256" key="3">
    <source>
        <dbReference type="ARBA" id="ARBA00022448"/>
    </source>
</evidence>
<accession>A0A3R9PS92</accession>
<dbReference type="Gene3D" id="3.30.1150.10">
    <property type="match status" value="1"/>
</dbReference>
<dbReference type="Pfam" id="PF07661">
    <property type="entry name" value="MORN_2"/>
    <property type="match status" value="2"/>
</dbReference>
<evidence type="ECO:0000256" key="2">
    <source>
        <dbReference type="ARBA" id="ARBA00006555"/>
    </source>
</evidence>
<dbReference type="PROSITE" id="PS52015">
    <property type="entry name" value="TONB_CTD"/>
    <property type="match status" value="1"/>
</dbReference>
<dbReference type="PANTHER" id="PTHR33446">
    <property type="entry name" value="PROTEIN TONB-RELATED"/>
    <property type="match status" value="1"/>
</dbReference>
<protein>
    <submittedName>
        <fullName evidence="11">TonB family protein</fullName>
    </submittedName>
</protein>
<evidence type="ECO:0000256" key="5">
    <source>
        <dbReference type="ARBA" id="ARBA00022519"/>
    </source>
</evidence>
<organism evidence="11 12">
    <name type="scientific">Hymenobacter perfusus</name>
    <dbReference type="NCBI Taxonomy" id="1236770"/>
    <lineage>
        <taxon>Bacteria</taxon>
        <taxon>Pseudomonadati</taxon>
        <taxon>Bacteroidota</taxon>
        <taxon>Cytophagia</taxon>
        <taxon>Cytophagales</taxon>
        <taxon>Hymenobacteraceae</taxon>
        <taxon>Hymenobacter</taxon>
    </lineage>
</organism>
<dbReference type="EMBL" id="RWIU01000002">
    <property type="protein sequence ID" value="RSK44787.1"/>
    <property type="molecule type" value="Genomic_DNA"/>
</dbReference>
<keyword evidence="7" id="KW-0653">Protein transport</keyword>
<keyword evidence="12" id="KW-1185">Reference proteome</keyword>
<keyword evidence="5" id="KW-0997">Cell inner membrane</keyword>
<keyword evidence="4" id="KW-1003">Cell membrane</keyword>
<dbReference type="SUPFAM" id="SSF74653">
    <property type="entry name" value="TolA/TonB C-terminal domain"/>
    <property type="match status" value="1"/>
</dbReference>
<dbReference type="InterPro" id="IPR003538">
    <property type="entry name" value="TonB"/>
</dbReference>
<evidence type="ECO:0000256" key="7">
    <source>
        <dbReference type="ARBA" id="ARBA00022927"/>
    </source>
</evidence>
<dbReference type="OrthoDB" id="9812355at2"/>
<reference evidence="11 12" key="1">
    <citation type="submission" date="2018-12" db="EMBL/GenBank/DDBJ databases">
        <authorList>
            <person name="Feng G."/>
            <person name="Zhu H."/>
        </authorList>
    </citation>
    <scope>NUCLEOTIDE SEQUENCE [LARGE SCALE GENOMIC DNA]</scope>
    <source>
        <strain evidence="11 12">LMG 26000</strain>
    </source>
</reference>
<name>A0A3R9PS92_9BACT</name>
<evidence type="ECO:0000313" key="11">
    <source>
        <dbReference type="EMBL" id="RSK44787.1"/>
    </source>
</evidence>
<comment type="caution">
    <text evidence="11">The sequence shown here is derived from an EMBL/GenBank/DDBJ whole genome shotgun (WGS) entry which is preliminary data.</text>
</comment>
<evidence type="ECO:0000256" key="8">
    <source>
        <dbReference type="ARBA" id="ARBA00022989"/>
    </source>
</evidence>
<evidence type="ECO:0000259" key="10">
    <source>
        <dbReference type="PROSITE" id="PS52015"/>
    </source>
</evidence>
<dbReference type="RefSeq" id="WP_125437009.1">
    <property type="nucleotide sequence ID" value="NZ_RWIU01000002.1"/>
</dbReference>
<dbReference type="Gene3D" id="2.20.110.10">
    <property type="entry name" value="Histone H3 K4-specific methyltransferase SET7/9 N-terminal domain"/>
    <property type="match status" value="1"/>
</dbReference>
<evidence type="ECO:0000256" key="4">
    <source>
        <dbReference type="ARBA" id="ARBA00022475"/>
    </source>
</evidence>
<dbReference type="SUPFAM" id="SSF82185">
    <property type="entry name" value="Histone H3 K4-specific methyltransferase SET7/9 N-terminal domain"/>
    <property type="match status" value="1"/>
</dbReference>
<dbReference type="InterPro" id="IPR037682">
    <property type="entry name" value="TonB_C"/>
</dbReference>
<evidence type="ECO:0000256" key="6">
    <source>
        <dbReference type="ARBA" id="ARBA00022692"/>
    </source>
</evidence>
<dbReference type="GO" id="GO:0005886">
    <property type="term" value="C:plasma membrane"/>
    <property type="evidence" value="ECO:0007669"/>
    <property type="project" value="UniProtKB-SubCell"/>
</dbReference>
<evidence type="ECO:0000256" key="1">
    <source>
        <dbReference type="ARBA" id="ARBA00004383"/>
    </source>
</evidence>
<sequence length="247" mass="28203">MLYRVTLGILLLSWLLKPHDIVAQTENRKMFVFYSVQHQPLSSSKGASYAIETEYLDSVRATERVYWAPQKLRETATFSNLRLRRRDGETIVYYNDGTIKRREQYRDGVRQGEGFAYYPNGKLRRHDRYDDRSRKSEECFDAVGNSVDCDTLALRDVCPNAEIMPGKSAPIYFPSKALKLGIEGVVKVNFTVSRTGQLADVQIVESPSHILSAAAVDAIRRAKWSIRLDNCDPVDVRYTIPITFAIK</sequence>
<dbReference type="Proteomes" id="UP000270291">
    <property type="component" value="Unassembled WGS sequence"/>
</dbReference>
<comment type="similarity">
    <text evidence="2">Belongs to the TonB family.</text>
</comment>
<keyword evidence="8" id="KW-1133">Transmembrane helix</keyword>
<keyword evidence="3" id="KW-0813">Transport</keyword>
<dbReference type="AlphaFoldDB" id="A0A3R9PS92"/>
<dbReference type="NCBIfam" id="TIGR01352">
    <property type="entry name" value="tonB_Cterm"/>
    <property type="match status" value="1"/>
</dbReference>
<dbReference type="Pfam" id="PF03544">
    <property type="entry name" value="TonB_C"/>
    <property type="match status" value="1"/>
</dbReference>
<proteinExistence type="inferred from homology"/>
<keyword evidence="6" id="KW-0812">Transmembrane</keyword>
<dbReference type="InterPro" id="IPR011652">
    <property type="entry name" value="MORN_2"/>
</dbReference>
<evidence type="ECO:0000256" key="9">
    <source>
        <dbReference type="ARBA" id="ARBA00023136"/>
    </source>
</evidence>
<gene>
    <name evidence="11" type="ORF">EI293_09790</name>
</gene>
<dbReference type="InterPro" id="IPR051045">
    <property type="entry name" value="TonB-dependent_transducer"/>
</dbReference>
<dbReference type="GO" id="GO:0031992">
    <property type="term" value="F:energy transducer activity"/>
    <property type="evidence" value="ECO:0007669"/>
    <property type="project" value="InterPro"/>
</dbReference>
<dbReference type="GO" id="GO:0030288">
    <property type="term" value="C:outer membrane-bounded periplasmic space"/>
    <property type="evidence" value="ECO:0007669"/>
    <property type="project" value="InterPro"/>
</dbReference>
<dbReference type="GO" id="GO:0055085">
    <property type="term" value="P:transmembrane transport"/>
    <property type="evidence" value="ECO:0007669"/>
    <property type="project" value="InterPro"/>
</dbReference>
<comment type="subcellular location">
    <subcellularLocation>
        <location evidence="1">Cell inner membrane</location>
        <topology evidence="1">Single-pass membrane protein</topology>
        <orientation evidence="1">Periplasmic side</orientation>
    </subcellularLocation>
</comment>